<evidence type="ECO:0000313" key="5">
    <source>
        <dbReference type="Proteomes" id="UP000435357"/>
    </source>
</evidence>
<protein>
    <submittedName>
        <fullName evidence="4">Glycosyltransferase family 4 protein</fullName>
    </submittedName>
</protein>
<evidence type="ECO:0000313" key="4">
    <source>
        <dbReference type="EMBL" id="KAB1062142.1"/>
    </source>
</evidence>
<reference evidence="4 5" key="1">
    <citation type="submission" date="2019-09" db="EMBL/GenBank/DDBJ databases">
        <title>Genomes of Cryomorphaceae.</title>
        <authorList>
            <person name="Bowman J.P."/>
        </authorList>
    </citation>
    <scope>NUCLEOTIDE SEQUENCE [LARGE SCALE GENOMIC DNA]</scope>
    <source>
        <strain evidence="4 5">KCTC 52047</strain>
    </source>
</reference>
<dbReference type="RefSeq" id="WP_151169860.1">
    <property type="nucleotide sequence ID" value="NZ_WACR01000012.1"/>
</dbReference>
<sequence>MKIAVNTRLLLPGKLEGIGWFTYETMKRIVKQHPEHEFHFIFDRTYDPDFIFADNVKAHVLSPPARHPFLFYLWFEWRLPSLLRKIKPDVFLSPDGYLSLSSSVKQLAVIHDINFEYYPSFLPLGARIYLKTFFPKFAHKATRIATVSEFSKNDISSQYNIDNSLIDVVYNGASSIYKPVEEDEKKKVKADFTNGSEYFVYVGAIQPRKNITNLMLAFEQFKIESGSDQKLVLVGEKKWWSKRQEETFDSLTYKKDIIFTGRLEQDELNLILGSAMALTYVSLFEGFGIPILEAMNCDVPVLTSSVTSMPEVAGEAALLVNPFTAESIADGMLELHQKPKLRKELVLKGREQRAFFNWDKTADLMWQSITKTADQ</sequence>
<comment type="caution">
    <text evidence="4">The sequence shown here is derived from an EMBL/GenBank/DDBJ whole genome shotgun (WGS) entry which is preliminary data.</text>
</comment>
<proteinExistence type="predicted"/>
<dbReference type="PANTHER" id="PTHR46401">
    <property type="entry name" value="GLYCOSYLTRANSFERASE WBBK-RELATED"/>
    <property type="match status" value="1"/>
</dbReference>
<dbReference type="Gene3D" id="3.40.50.2000">
    <property type="entry name" value="Glycogen Phosphorylase B"/>
    <property type="match status" value="2"/>
</dbReference>
<dbReference type="EMBL" id="WACR01000012">
    <property type="protein sequence ID" value="KAB1062142.1"/>
    <property type="molecule type" value="Genomic_DNA"/>
</dbReference>
<name>A0A6N6M1N7_9FLAO</name>
<dbReference type="GO" id="GO:0016757">
    <property type="term" value="F:glycosyltransferase activity"/>
    <property type="evidence" value="ECO:0007669"/>
    <property type="project" value="InterPro"/>
</dbReference>
<dbReference type="InterPro" id="IPR028098">
    <property type="entry name" value="Glyco_trans_4-like_N"/>
</dbReference>
<dbReference type="OrthoDB" id="9801609at2"/>
<keyword evidence="1 4" id="KW-0808">Transferase</keyword>
<feature type="domain" description="Glycosyl transferase family 1" evidence="2">
    <location>
        <begin position="184"/>
        <end position="351"/>
    </location>
</feature>
<dbReference type="InterPro" id="IPR001296">
    <property type="entry name" value="Glyco_trans_1"/>
</dbReference>
<evidence type="ECO:0000259" key="2">
    <source>
        <dbReference type="Pfam" id="PF00534"/>
    </source>
</evidence>
<dbReference type="CDD" id="cd03809">
    <property type="entry name" value="GT4_MtfB-like"/>
    <property type="match status" value="1"/>
</dbReference>
<keyword evidence="5" id="KW-1185">Reference proteome</keyword>
<dbReference type="Pfam" id="PF00534">
    <property type="entry name" value="Glycos_transf_1"/>
    <property type="match status" value="1"/>
</dbReference>
<feature type="domain" description="Glycosyltransferase subfamily 4-like N-terminal" evidence="3">
    <location>
        <begin position="17"/>
        <end position="172"/>
    </location>
</feature>
<accession>A0A6N6M1N7</accession>
<dbReference type="PANTHER" id="PTHR46401:SF2">
    <property type="entry name" value="GLYCOSYLTRANSFERASE WBBK-RELATED"/>
    <property type="match status" value="1"/>
</dbReference>
<evidence type="ECO:0000259" key="3">
    <source>
        <dbReference type="Pfam" id="PF13439"/>
    </source>
</evidence>
<dbReference type="AlphaFoldDB" id="A0A6N6M1N7"/>
<dbReference type="SUPFAM" id="SSF53756">
    <property type="entry name" value="UDP-Glycosyltransferase/glycogen phosphorylase"/>
    <property type="match status" value="1"/>
</dbReference>
<dbReference type="GO" id="GO:0009103">
    <property type="term" value="P:lipopolysaccharide biosynthetic process"/>
    <property type="evidence" value="ECO:0007669"/>
    <property type="project" value="TreeGrafter"/>
</dbReference>
<dbReference type="Proteomes" id="UP000435357">
    <property type="component" value="Unassembled WGS sequence"/>
</dbReference>
<organism evidence="4 5">
    <name type="scientific">Salibacter halophilus</name>
    <dbReference type="NCBI Taxonomy" id="1803916"/>
    <lineage>
        <taxon>Bacteria</taxon>
        <taxon>Pseudomonadati</taxon>
        <taxon>Bacteroidota</taxon>
        <taxon>Flavobacteriia</taxon>
        <taxon>Flavobacteriales</taxon>
        <taxon>Salibacteraceae</taxon>
        <taxon>Salibacter</taxon>
    </lineage>
</organism>
<dbReference type="Pfam" id="PF13439">
    <property type="entry name" value="Glyco_transf_4"/>
    <property type="match status" value="1"/>
</dbReference>
<gene>
    <name evidence="4" type="ORF">F3059_12700</name>
</gene>
<evidence type="ECO:0000256" key="1">
    <source>
        <dbReference type="ARBA" id="ARBA00022679"/>
    </source>
</evidence>